<evidence type="ECO:0000259" key="1">
    <source>
        <dbReference type="PROSITE" id="PS50878"/>
    </source>
</evidence>
<dbReference type="Proteomes" id="UP001108240">
    <property type="component" value="Unplaced"/>
</dbReference>
<name>A0A9J7WY35_CYPCA</name>
<dbReference type="InterPro" id="IPR005135">
    <property type="entry name" value="Endo/exonuclease/phosphatase"/>
</dbReference>
<dbReference type="SUPFAM" id="SSF56672">
    <property type="entry name" value="DNA/RNA polymerases"/>
    <property type="match status" value="1"/>
</dbReference>
<feature type="domain" description="Reverse transcriptase" evidence="1">
    <location>
        <begin position="494"/>
        <end position="761"/>
    </location>
</feature>
<dbReference type="GeneTree" id="ENSGT00940000163630"/>
<dbReference type="CDD" id="cd09076">
    <property type="entry name" value="L1-EN"/>
    <property type="match status" value="1"/>
</dbReference>
<dbReference type="Pfam" id="PF03372">
    <property type="entry name" value="Exo_endo_phos"/>
    <property type="match status" value="1"/>
</dbReference>
<keyword evidence="3" id="KW-1185">Reference proteome</keyword>
<organism evidence="2 3">
    <name type="scientific">Cyprinus carpio carpio</name>
    <dbReference type="NCBI Taxonomy" id="630221"/>
    <lineage>
        <taxon>Eukaryota</taxon>
        <taxon>Metazoa</taxon>
        <taxon>Chordata</taxon>
        <taxon>Craniata</taxon>
        <taxon>Vertebrata</taxon>
        <taxon>Euteleostomi</taxon>
        <taxon>Actinopterygii</taxon>
        <taxon>Neopterygii</taxon>
        <taxon>Teleostei</taxon>
        <taxon>Ostariophysi</taxon>
        <taxon>Cypriniformes</taxon>
        <taxon>Cyprinidae</taxon>
        <taxon>Cyprininae</taxon>
        <taxon>Cyprinus</taxon>
    </lineage>
</organism>
<dbReference type="SUPFAM" id="SSF56219">
    <property type="entry name" value="DNase I-like"/>
    <property type="match status" value="1"/>
</dbReference>
<dbReference type="PANTHER" id="PTHR31635">
    <property type="entry name" value="REVERSE TRANSCRIPTASE DOMAIN-CONTAINING PROTEIN-RELATED"/>
    <property type="match status" value="1"/>
</dbReference>
<reference evidence="2" key="2">
    <citation type="submission" date="2025-09" db="UniProtKB">
        <authorList>
            <consortium name="Ensembl"/>
        </authorList>
    </citation>
    <scope>IDENTIFICATION</scope>
</reference>
<accession>A0A9J7WY35</accession>
<dbReference type="CDD" id="cd01650">
    <property type="entry name" value="RT_nLTR_like"/>
    <property type="match status" value="1"/>
</dbReference>
<reference evidence="2" key="1">
    <citation type="submission" date="2025-08" db="UniProtKB">
        <authorList>
            <consortium name="Ensembl"/>
        </authorList>
    </citation>
    <scope>IDENTIFICATION</scope>
</reference>
<evidence type="ECO:0000313" key="2">
    <source>
        <dbReference type="Ensembl" id="ENSCCRP00000099115.1"/>
    </source>
</evidence>
<dbReference type="Pfam" id="PF00078">
    <property type="entry name" value="RVT_1"/>
    <property type="match status" value="1"/>
</dbReference>
<sequence>MATVTSININGLRDKSKMKNLLFTYRSDIICIQETNWEEDKVKEMREEWRGDIYYNNGAKNARGVAILFKKDSVECIREVYKDQRGRILVVEFMYRDVNFRLINIYVPNIEVDRREILEELKGLVVGKCIIVGDFNIKCSRLDVGKGVKFRWEKSRGMLMQIMREKGLIDVWRYENPEKREFTRRQLREGILKQSRIDLVLAEEEIIRYIDGIRHQGNSLSDHDSVRFRIKVGSEEVGGGMWILNAGYIEDEEYEIQMKDLLNREKEKIDEYTRDGGLEGRIAERWEEIKDQIKLMSIKYSKKRKGKMKKEERVLRERLREELVKAEDEEGYSMEKYMEVKMALEKYEREKCRGAILRSKAKYALEGEKCTGYFLGLEKRRQSKTYINEINTKEGRTTKDYVEILERVQEFYEELYKRGGVDEGSIDGVLESVENILHKEDGEWCDREIDEKEVEEAIGGLKSGKSPGSDGIGIEWYKTYREGVVPILVKVFKEIERTGIVQDRMVEGVIALVYKKGNKLDIGNYRPISLLNVDYKILTKVLANRVKKVIGSIVQPTQSYSIPGRDIADTIGTVRDVIEYMKQDKKGGIVLGIDWNKAFDRVEHRYLFRVLEKFGFGVRMIGWVRRLYEKAKSCIKINGVLTDKFKVGRSVRQGCPLSALLYAISVEPLATLIKRDKRVVGIELPYGGMCTINQYADDTTITVREGNSVKRVLEIVKWYGKASGAKINVDKSELMYIGEVERVEVGVRVEEKYIKVLGVYLGVESKEARDVTWTGVINKIRTVSAAWKGRKLRLNGRVIVVNSLLLSVCVYVMSVMEMPGWVMNELNKIVCEFIWEGKGVKIAQKTLVGKRWEGGLNLMDLEIKRAAMRIKTVIKYMGGRWDYGWKEFLRKYIDDVGGIGDNGWYMGFKQSMTGGIPEIYREVLEAWRRFLPKIEYECEDIHVIKNLPLFLNEKIKYKNKTLYECKFIEGGIKQVKDILYEVIPGFLRNNCIYDSVCDLEGMENREKVNKIYGKIKSSIPLKWTNVIERECVSNVEKCMPEMYVDDKGEKSKIKNMSVKNIYRKLIVDVIKEPAAGKVWKKVFEDLEVEKIWSNLNVKYNSIECENNDFLIRHNRIYTNVVLNKINNEVNVMCDVCDSGHESFLHYFLRCEALVDFFDFLKNLLKENWGVEVESEEEWGKIFLFGILGKRKRADVCLINFILSHARLAVVLRRNYAHFEGRKIKVKDMFKLIIQRDVQLICKYGDIEAKEFFLNTNKFIHQKVGEEICFNW</sequence>
<dbReference type="Ensembl" id="ENSCCRT00000200208.1">
    <property type="protein sequence ID" value="ENSCCRP00000099115.1"/>
    <property type="gene ID" value="ENSCCRG00000069408.1"/>
</dbReference>
<dbReference type="OMA" id="YECEDIH"/>
<dbReference type="PANTHER" id="PTHR31635:SF196">
    <property type="entry name" value="REVERSE TRANSCRIPTASE DOMAIN-CONTAINING PROTEIN-RELATED"/>
    <property type="match status" value="1"/>
</dbReference>
<dbReference type="InterPro" id="IPR036691">
    <property type="entry name" value="Endo/exonu/phosph_ase_sf"/>
</dbReference>
<dbReference type="GO" id="GO:0003824">
    <property type="term" value="F:catalytic activity"/>
    <property type="evidence" value="ECO:0007669"/>
    <property type="project" value="InterPro"/>
</dbReference>
<dbReference type="InterPro" id="IPR000477">
    <property type="entry name" value="RT_dom"/>
</dbReference>
<dbReference type="AlphaFoldDB" id="A0A9J7WY35"/>
<protein>
    <recommendedName>
        <fullName evidence="1">Reverse transcriptase domain-containing protein</fullName>
    </recommendedName>
</protein>
<dbReference type="Gene3D" id="3.60.10.10">
    <property type="entry name" value="Endonuclease/exonuclease/phosphatase"/>
    <property type="match status" value="1"/>
</dbReference>
<dbReference type="InterPro" id="IPR043502">
    <property type="entry name" value="DNA/RNA_pol_sf"/>
</dbReference>
<dbReference type="PROSITE" id="PS50878">
    <property type="entry name" value="RT_POL"/>
    <property type="match status" value="1"/>
</dbReference>
<evidence type="ECO:0000313" key="3">
    <source>
        <dbReference type="Proteomes" id="UP001108240"/>
    </source>
</evidence>
<proteinExistence type="predicted"/>